<reference evidence="2 3" key="1">
    <citation type="submission" date="2023-03" db="EMBL/GenBank/DDBJ databases">
        <title>Paludisphaera mucosa sp. nov. a novel planctomycete from northern fen.</title>
        <authorList>
            <person name="Ivanova A."/>
        </authorList>
    </citation>
    <scope>NUCLEOTIDE SEQUENCE [LARGE SCALE GENOMIC DNA]</scope>
    <source>
        <strain evidence="2 3">Pla2</strain>
    </source>
</reference>
<dbReference type="NCBIfam" id="NF037959">
    <property type="entry name" value="MFS_SpdSyn"/>
    <property type="match status" value="1"/>
</dbReference>
<evidence type="ECO:0000313" key="2">
    <source>
        <dbReference type="EMBL" id="MDG3006234.1"/>
    </source>
</evidence>
<dbReference type="PANTHER" id="PTHR43317">
    <property type="entry name" value="THERMOSPERMINE SYNTHASE ACAULIS5"/>
    <property type="match status" value="1"/>
</dbReference>
<keyword evidence="1" id="KW-0620">Polyamine biosynthesis</keyword>
<dbReference type="Pfam" id="PF01564">
    <property type="entry name" value="Spermine_synth"/>
    <property type="match status" value="1"/>
</dbReference>
<dbReference type="Proteomes" id="UP001216907">
    <property type="component" value="Unassembled WGS sequence"/>
</dbReference>
<accession>A0ABT6FF87</accession>
<dbReference type="SUPFAM" id="SSF53335">
    <property type="entry name" value="S-adenosyl-L-methionine-dependent methyltransferases"/>
    <property type="match status" value="1"/>
</dbReference>
<keyword evidence="3" id="KW-1185">Reference proteome</keyword>
<protein>
    <submittedName>
        <fullName evidence="2">Fused MFS/spermidine synthase</fullName>
    </submittedName>
</protein>
<sequence length="298" mass="32941">MRLIRQLHSDSRWTTSAWALLLAVAATLTAAGSAFGACLQVPLTVELDEVSNYSHVKVKREGSMRTLYFVRDNGEEVIESQVDLKRPDDLRIPYTRNMFLSYILRPQPKRALLVGLGGGAMVHFLKIHDPAVKLDVVEIDPLIVSVADRFFGVKSGGNVDVKLCDGLVHLRESDAKYDIIYMDAFLRPSGGTDATGAPLHLKTLAFYEQVKQRLAPAGVVVFNLNPHNSVLQDMSDIRKAFPNTYACKLPNGAGFVVIASTAEKPEPADAIEEAATALDERFKAPFSFRTMARRLKRL</sequence>
<dbReference type="InterPro" id="IPR029063">
    <property type="entry name" value="SAM-dependent_MTases_sf"/>
</dbReference>
<dbReference type="RefSeq" id="WP_277862534.1">
    <property type="nucleotide sequence ID" value="NZ_JARRAG010000002.1"/>
</dbReference>
<name>A0ABT6FF87_9BACT</name>
<proteinExistence type="predicted"/>
<comment type="caution">
    <text evidence="2">The sequence shown here is derived from an EMBL/GenBank/DDBJ whole genome shotgun (WGS) entry which is preliminary data.</text>
</comment>
<dbReference type="Gene3D" id="3.40.50.150">
    <property type="entry name" value="Vaccinia Virus protein VP39"/>
    <property type="match status" value="1"/>
</dbReference>
<dbReference type="CDD" id="cd02440">
    <property type="entry name" value="AdoMet_MTases"/>
    <property type="match status" value="1"/>
</dbReference>
<dbReference type="PANTHER" id="PTHR43317:SF1">
    <property type="entry name" value="THERMOSPERMINE SYNTHASE ACAULIS5"/>
    <property type="match status" value="1"/>
</dbReference>
<evidence type="ECO:0000256" key="1">
    <source>
        <dbReference type="ARBA" id="ARBA00023115"/>
    </source>
</evidence>
<organism evidence="2 3">
    <name type="scientific">Paludisphaera mucosa</name>
    <dbReference type="NCBI Taxonomy" id="3030827"/>
    <lineage>
        <taxon>Bacteria</taxon>
        <taxon>Pseudomonadati</taxon>
        <taxon>Planctomycetota</taxon>
        <taxon>Planctomycetia</taxon>
        <taxon>Isosphaerales</taxon>
        <taxon>Isosphaeraceae</taxon>
        <taxon>Paludisphaera</taxon>
    </lineage>
</organism>
<gene>
    <name evidence="2" type="ORF">PZE19_20890</name>
</gene>
<evidence type="ECO:0000313" key="3">
    <source>
        <dbReference type="Proteomes" id="UP001216907"/>
    </source>
</evidence>
<dbReference type="EMBL" id="JARRAG010000002">
    <property type="protein sequence ID" value="MDG3006234.1"/>
    <property type="molecule type" value="Genomic_DNA"/>
</dbReference>